<proteinExistence type="predicted"/>
<accession>A0A1E7Z937</accession>
<reference evidence="3 4" key="1">
    <citation type="submission" date="2016-08" db="EMBL/GenBank/DDBJ databases">
        <authorList>
            <person name="Seilhamer J.J."/>
        </authorList>
    </citation>
    <scope>NUCLEOTIDE SEQUENCE [LARGE SCALE GENOMIC DNA]</scope>
    <source>
        <strain evidence="3 4">KCTC 42603</strain>
    </source>
</reference>
<keyword evidence="1" id="KW-0472">Membrane</keyword>
<feature type="transmembrane region" description="Helical" evidence="1">
    <location>
        <begin position="20"/>
        <end position="39"/>
    </location>
</feature>
<feature type="transmembrane region" description="Helical" evidence="1">
    <location>
        <begin position="91"/>
        <end position="110"/>
    </location>
</feature>
<dbReference type="Gene3D" id="3.30.565.10">
    <property type="entry name" value="Histidine kinase-like ATPase, C-terminal domain"/>
    <property type="match status" value="1"/>
</dbReference>
<dbReference type="GO" id="GO:0016020">
    <property type="term" value="C:membrane"/>
    <property type="evidence" value="ECO:0007669"/>
    <property type="project" value="InterPro"/>
</dbReference>
<feature type="domain" description="Histidine kinase/HSP90-like ATPase" evidence="2">
    <location>
        <begin position="224"/>
        <end position="329"/>
    </location>
</feature>
<dbReference type="SUPFAM" id="SSF55874">
    <property type="entry name" value="ATPase domain of HSP90 chaperone/DNA topoisomerase II/histidine kinase"/>
    <property type="match status" value="1"/>
</dbReference>
<dbReference type="PANTHER" id="PTHR34220:SF7">
    <property type="entry name" value="SENSOR HISTIDINE KINASE YPDA"/>
    <property type="match status" value="1"/>
</dbReference>
<dbReference type="EMBL" id="MDHN01000032">
    <property type="protein sequence ID" value="OFC70048.1"/>
    <property type="molecule type" value="Genomic_DNA"/>
</dbReference>
<gene>
    <name evidence="3" type="ORF">BFC18_15635</name>
</gene>
<keyword evidence="4" id="KW-1185">Reference proteome</keyword>
<evidence type="ECO:0000313" key="4">
    <source>
        <dbReference type="Proteomes" id="UP000175691"/>
    </source>
</evidence>
<dbReference type="InterPro" id="IPR050640">
    <property type="entry name" value="Bact_2-comp_sensor_kinase"/>
</dbReference>
<dbReference type="Pfam" id="PF06580">
    <property type="entry name" value="His_kinase"/>
    <property type="match status" value="1"/>
</dbReference>
<name>A0A1E7Z937_9ALTE</name>
<dbReference type="Pfam" id="PF02518">
    <property type="entry name" value="HATPase_c"/>
    <property type="match status" value="1"/>
</dbReference>
<evidence type="ECO:0000313" key="3">
    <source>
        <dbReference type="EMBL" id="OFC70048.1"/>
    </source>
</evidence>
<dbReference type="STRING" id="1656094.BFC18_15635"/>
<protein>
    <submittedName>
        <fullName evidence="3">Transcriptional regulator</fullName>
    </submittedName>
</protein>
<dbReference type="SMART" id="SM00387">
    <property type="entry name" value="HATPase_c"/>
    <property type="match status" value="1"/>
</dbReference>
<keyword evidence="1" id="KW-0812">Transmembrane</keyword>
<evidence type="ECO:0000259" key="2">
    <source>
        <dbReference type="SMART" id="SM00387"/>
    </source>
</evidence>
<evidence type="ECO:0000256" key="1">
    <source>
        <dbReference type="SAM" id="Phobius"/>
    </source>
</evidence>
<dbReference type="GO" id="GO:0000155">
    <property type="term" value="F:phosphorelay sensor kinase activity"/>
    <property type="evidence" value="ECO:0007669"/>
    <property type="project" value="InterPro"/>
</dbReference>
<organism evidence="3 4">
    <name type="scientific">Alteromonas confluentis</name>
    <dbReference type="NCBI Taxonomy" id="1656094"/>
    <lineage>
        <taxon>Bacteria</taxon>
        <taxon>Pseudomonadati</taxon>
        <taxon>Pseudomonadota</taxon>
        <taxon>Gammaproteobacteria</taxon>
        <taxon>Alteromonadales</taxon>
        <taxon>Alteromonadaceae</taxon>
        <taxon>Alteromonas/Salinimonas group</taxon>
        <taxon>Alteromonas</taxon>
    </lineage>
</organism>
<dbReference type="OrthoDB" id="2514702at2"/>
<sequence length="336" mass="38090">MLTEIMIKLSGDEPWRIHLPHLVMDTLCGIAITLALRWLYRQSSVSQHYVVAKHVVLLLLAALLWTQFKWYTLQALFGSWWVSMTWFDFGTWTSASLTMLATWTAGYYGIKNYLTSVEERERADKALHLANEAQLKMLRYQLNPHFMFNSINAICTLILKNENTHAVSMLEQLCDFLRYSLYTDPLSTIPVAEEIDILNNYLDIEKGRFQSRLQVNIQADNGCQDILIPSLIVQPLVENVLKHGMIPNQTIVIKVNFESQNQGLLVTVKDNGKGFTENTPMMTTDSESGIGLSNCRQRLKLIYHGDATLDTGNNAGGGAWVKIWLPVKEGARDAAH</sequence>
<dbReference type="InterPro" id="IPR010559">
    <property type="entry name" value="Sig_transdc_His_kin_internal"/>
</dbReference>
<dbReference type="InterPro" id="IPR003594">
    <property type="entry name" value="HATPase_dom"/>
</dbReference>
<dbReference type="InterPro" id="IPR036890">
    <property type="entry name" value="HATPase_C_sf"/>
</dbReference>
<dbReference type="Proteomes" id="UP000175691">
    <property type="component" value="Unassembled WGS sequence"/>
</dbReference>
<dbReference type="AlphaFoldDB" id="A0A1E7Z937"/>
<dbReference type="PANTHER" id="PTHR34220">
    <property type="entry name" value="SENSOR HISTIDINE KINASE YPDA"/>
    <property type="match status" value="1"/>
</dbReference>
<feature type="transmembrane region" description="Helical" evidence="1">
    <location>
        <begin position="51"/>
        <end position="71"/>
    </location>
</feature>
<keyword evidence="1" id="KW-1133">Transmembrane helix</keyword>
<comment type="caution">
    <text evidence="3">The sequence shown here is derived from an EMBL/GenBank/DDBJ whole genome shotgun (WGS) entry which is preliminary data.</text>
</comment>